<feature type="transmembrane region" description="Helical" evidence="2">
    <location>
        <begin position="157"/>
        <end position="178"/>
    </location>
</feature>
<feature type="transmembrane region" description="Helical" evidence="2">
    <location>
        <begin position="126"/>
        <end position="145"/>
    </location>
</feature>
<feature type="transmembrane region" description="Helical" evidence="2">
    <location>
        <begin position="436"/>
        <end position="455"/>
    </location>
</feature>
<dbReference type="AlphaFoldDB" id="A0A9W6ZRD3"/>
<reference evidence="3" key="1">
    <citation type="submission" date="2022-07" db="EMBL/GenBank/DDBJ databases">
        <title>Genome analysis of Parmales, a sister group of diatoms, reveals the evolutionary specialization of diatoms from phago-mixotrophs to photoautotrophs.</title>
        <authorList>
            <person name="Ban H."/>
            <person name="Sato S."/>
            <person name="Yoshikawa S."/>
            <person name="Kazumasa Y."/>
            <person name="Nakamura Y."/>
            <person name="Ichinomiya M."/>
            <person name="Saitoh K."/>
            <person name="Sato N."/>
            <person name="Blanc-Mathieu R."/>
            <person name="Endo H."/>
            <person name="Kuwata A."/>
            <person name="Ogata H."/>
        </authorList>
    </citation>
    <scope>NUCLEOTIDE SEQUENCE</scope>
</reference>
<accession>A0A9W6ZRD3</accession>
<feature type="transmembrane region" description="Helical" evidence="2">
    <location>
        <begin position="332"/>
        <end position="350"/>
    </location>
</feature>
<sequence length="944" mass="104452">MVSLNKVSPHPESQTSNPSNGGDGRLGTPGSTDEFPLEHRGRSKNDNAPPISSGRRSSNSSEKSGGGGRTAARRGSIQDDIRSIISGIGKTNTWNKLMALKFTSVYVVSGTLFAVLAFAGDTKSTIALSTIVGGCQVMFINTAFVSNRNTSELFENYLSNNIFVALLVLVGCANFLSWGFGDFEALDHKCGTEDYYEAHVEERKANILSMIGNLCIPLYSLPLYYAWRRKTHDLEFQHYHSIASARGKNVEVPKGPSNNNDAFDDADVEKVSSVNKDEYYLDNDEDLEKFSFDEYKKMYDSRPMHRVFVGGIIFTSVCGLGSDMGYLPRSAIAGSFSLVFLAICFVNFVLDGSFLRKRRGLRRTRRNTAYLYTCCTTLMAAINALTMLRNASQKIAGELMTSILISIFSVLLIFLWETMAFKAATTETAGPLMFPLYFVIDITQTYLFLAVPFMGGEFWMMLLSQEIMGAFRNCGGYEMALWLGQYMVGLERPFPLNDLHLLEELITIAAVDTVAEALAAFSFFCFLAGAKIVGTNNIACLFEPGNEECSEKVANLGEMAVTLGIVVVSRVFWFLAERIMFRKCVEQVSKSNSSKTVLGKSVRRIKRKFSLIKRTVSGRGINLSHLSDKSYTNKEALSDAKAYILDSIQEDAESWGVAHFSNLCDSTVFMYKAKSKIASCPWTKEELTFRASIILKNCTVEDVIKSDLDDEGTKKNAGDKSEILDAGDLTTLERQRVLYQYKSSPFGVMDTDSITIDKVEYLGKGEALLLGVPGSWEGKEEKKGVFRNRGFVYGIHYKDCSPAGVQEGSLTRITYVMSIDSSTTGKIPFYFVKRSIARVVASFIDDKGSKFEFATEDFIRDHVNKMLGRVDAQAVIGKVFTGSVHYLVCATVLVLAVVSSSGVTHKLNYENGLFWDKFNGTGIVDFGYNLTETVNCSGVLFGLE</sequence>
<feature type="compositionally biased region" description="Basic and acidic residues" evidence="1">
    <location>
        <begin position="36"/>
        <end position="45"/>
    </location>
</feature>
<evidence type="ECO:0000256" key="2">
    <source>
        <dbReference type="SAM" id="Phobius"/>
    </source>
</evidence>
<feature type="transmembrane region" description="Helical" evidence="2">
    <location>
        <begin position="370"/>
        <end position="389"/>
    </location>
</feature>
<feature type="transmembrane region" description="Helical" evidence="2">
    <location>
        <begin position="395"/>
        <end position="416"/>
    </location>
</feature>
<feature type="transmembrane region" description="Helical" evidence="2">
    <location>
        <begin position="307"/>
        <end position="326"/>
    </location>
</feature>
<feature type="transmembrane region" description="Helical" evidence="2">
    <location>
        <begin position="207"/>
        <end position="227"/>
    </location>
</feature>
<proteinExistence type="predicted"/>
<evidence type="ECO:0000313" key="4">
    <source>
        <dbReference type="Proteomes" id="UP001165082"/>
    </source>
</evidence>
<feature type="region of interest" description="Disordered" evidence="1">
    <location>
        <begin position="1"/>
        <end position="74"/>
    </location>
</feature>
<dbReference type="Proteomes" id="UP001165082">
    <property type="component" value="Unassembled WGS sequence"/>
</dbReference>
<evidence type="ECO:0000256" key="1">
    <source>
        <dbReference type="SAM" id="MobiDB-lite"/>
    </source>
</evidence>
<dbReference type="EMBL" id="BRXZ01002246">
    <property type="protein sequence ID" value="GMH57936.1"/>
    <property type="molecule type" value="Genomic_DNA"/>
</dbReference>
<comment type="caution">
    <text evidence="3">The sequence shown here is derived from an EMBL/GenBank/DDBJ whole genome shotgun (WGS) entry which is preliminary data.</text>
</comment>
<organism evidence="3 4">
    <name type="scientific">Triparma retinervis</name>
    <dbReference type="NCBI Taxonomy" id="2557542"/>
    <lineage>
        <taxon>Eukaryota</taxon>
        <taxon>Sar</taxon>
        <taxon>Stramenopiles</taxon>
        <taxon>Ochrophyta</taxon>
        <taxon>Bolidophyceae</taxon>
        <taxon>Parmales</taxon>
        <taxon>Triparmaceae</taxon>
        <taxon>Triparma</taxon>
    </lineage>
</organism>
<keyword evidence="4" id="KW-1185">Reference proteome</keyword>
<evidence type="ECO:0000313" key="3">
    <source>
        <dbReference type="EMBL" id="GMH57936.1"/>
    </source>
</evidence>
<feature type="compositionally biased region" description="Polar residues" evidence="1">
    <location>
        <begin position="11"/>
        <end position="20"/>
    </location>
</feature>
<feature type="transmembrane region" description="Helical" evidence="2">
    <location>
        <begin position="99"/>
        <end position="120"/>
    </location>
</feature>
<gene>
    <name evidence="3" type="ORF">TrRE_jg2835</name>
</gene>
<feature type="compositionally biased region" description="Low complexity" evidence="1">
    <location>
        <begin position="52"/>
        <end position="63"/>
    </location>
</feature>
<keyword evidence="2" id="KW-0472">Membrane</keyword>
<protein>
    <submittedName>
        <fullName evidence="3">Uncharacterized protein</fullName>
    </submittedName>
</protein>
<keyword evidence="2" id="KW-0812">Transmembrane</keyword>
<name>A0A9W6ZRD3_9STRA</name>
<keyword evidence="2" id="KW-1133">Transmembrane helix</keyword>
<dbReference type="OrthoDB" id="199393at2759"/>